<proteinExistence type="inferred from homology"/>
<dbReference type="GO" id="GO:0005737">
    <property type="term" value="C:cytoplasm"/>
    <property type="evidence" value="ECO:0007669"/>
    <property type="project" value="UniProtKB-SubCell"/>
</dbReference>
<dbReference type="SUPFAM" id="SSF52788">
    <property type="entry name" value="Phosphotyrosine protein phosphatases I"/>
    <property type="match status" value="1"/>
</dbReference>
<dbReference type="InterPro" id="IPR017945">
    <property type="entry name" value="DHBP_synth_RibB-like_a/b_dom"/>
</dbReference>
<feature type="active site" description="Nucleophile" evidence="14">
    <location>
        <position position="210"/>
    </location>
</feature>
<evidence type="ECO:0000256" key="9">
    <source>
        <dbReference type="ARBA" id="ARBA00022741"/>
    </source>
</evidence>
<dbReference type="GO" id="GO:0061710">
    <property type="term" value="F:L-threonylcarbamoyladenylate synthase"/>
    <property type="evidence" value="ECO:0007669"/>
    <property type="project" value="UniProtKB-EC"/>
</dbReference>
<evidence type="ECO:0000256" key="6">
    <source>
        <dbReference type="ARBA" id="ARBA00022679"/>
    </source>
</evidence>
<dbReference type="SMART" id="SM00226">
    <property type="entry name" value="LMWPc"/>
    <property type="match status" value="1"/>
</dbReference>
<dbReference type="InterPro" id="IPR036196">
    <property type="entry name" value="Ptyr_pPase_sf"/>
</dbReference>
<evidence type="ECO:0000256" key="7">
    <source>
        <dbReference type="ARBA" id="ARBA00022694"/>
    </source>
</evidence>
<dbReference type="GO" id="GO:0005524">
    <property type="term" value="F:ATP binding"/>
    <property type="evidence" value="ECO:0007669"/>
    <property type="project" value="UniProtKB-KW"/>
</dbReference>
<evidence type="ECO:0000256" key="14">
    <source>
        <dbReference type="PIRSR" id="PIRSR617867-1"/>
    </source>
</evidence>
<evidence type="ECO:0000256" key="2">
    <source>
        <dbReference type="ARBA" id="ARBA00007663"/>
    </source>
</evidence>
<comment type="subcellular location">
    <subcellularLocation>
        <location evidence="1">Cytoplasm</location>
    </subcellularLocation>
</comment>
<name>A0A257LUB1_UNCW3</name>
<accession>A0A257LUB1</accession>
<dbReference type="Proteomes" id="UP000216312">
    <property type="component" value="Unassembled WGS sequence"/>
</dbReference>
<evidence type="ECO:0000256" key="10">
    <source>
        <dbReference type="ARBA" id="ARBA00022801"/>
    </source>
</evidence>
<dbReference type="GO" id="GO:0004725">
    <property type="term" value="F:protein tyrosine phosphatase activity"/>
    <property type="evidence" value="ECO:0007669"/>
    <property type="project" value="InterPro"/>
</dbReference>
<evidence type="ECO:0000256" key="12">
    <source>
        <dbReference type="ARBA" id="ARBA00029774"/>
    </source>
</evidence>
<feature type="domain" description="YrdC-like" evidence="15">
    <location>
        <begin position="4"/>
        <end position="186"/>
    </location>
</feature>
<feature type="active site" evidence="14">
    <location>
        <position position="216"/>
    </location>
</feature>
<evidence type="ECO:0000256" key="13">
    <source>
        <dbReference type="ARBA" id="ARBA00048366"/>
    </source>
</evidence>
<keyword evidence="10" id="KW-0378">Hydrolase</keyword>
<dbReference type="GO" id="GO:0003725">
    <property type="term" value="F:double-stranded RNA binding"/>
    <property type="evidence" value="ECO:0007669"/>
    <property type="project" value="InterPro"/>
</dbReference>
<dbReference type="InterPro" id="IPR023485">
    <property type="entry name" value="Ptyr_pPase"/>
</dbReference>
<dbReference type="PANTHER" id="PTHR17490:SF16">
    <property type="entry name" value="THREONYLCARBAMOYL-AMP SYNTHASE"/>
    <property type="match status" value="1"/>
</dbReference>
<dbReference type="EC" id="2.7.7.87" evidence="4"/>
<protein>
    <recommendedName>
        <fullName evidence="12">L-threonylcarbamoyladenylate synthase</fullName>
        <ecNumber evidence="4">2.7.7.87</ecNumber>
    </recommendedName>
    <alternativeName>
        <fullName evidence="12">L-threonylcarbamoyladenylate synthase</fullName>
    </alternativeName>
</protein>
<dbReference type="PRINTS" id="PR00719">
    <property type="entry name" value="LMWPTPASE"/>
</dbReference>
<evidence type="ECO:0000313" key="17">
    <source>
        <dbReference type="Proteomes" id="UP000216312"/>
    </source>
</evidence>
<evidence type="ECO:0000256" key="11">
    <source>
        <dbReference type="ARBA" id="ARBA00022840"/>
    </source>
</evidence>
<evidence type="ECO:0000256" key="3">
    <source>
        <dbReference type="ARBA" id="ARBA00011063"/>
    </source>
</evidence>
<dbReference type="PANTHER" id="PTHR17490">
    <property type="entry name" value="SUA5"/>
    <property type="match status" value="1"/>
</dbReference>
<dbReference type="SUPFAM" id="SSF55821">
    <property type="entry name" value="YrdC/RibB"/>
    <property type="match status" value="1"/>
</dbReference>
<keyword evidence="6" id="KW-0808">Transferase</keyword>
<evidence type="ECO:0000256" key="1">
    <source>
        <dbReference type="ARBA" id="ARBA00004496"/>
    </source>
</evidence>
<dbReference type="Pfam" id="PF01451">
    <property type="entry name" value="LMWPc"/>
    <property type="match status" value="1"/>
</dbReference>
<evidence type="ECO:0000313" key="16">
    <source>
        <dbReference type="EMBL" id="OYV03253.1"/>
    </source>
</evidence>
<dbReference type="GO" id="GO:0006450">
    <property type="term" value="P:regulation of translational fidelity"/>
    <property type="evidence" value="ECO:0007669"/>
    <property type="project" value="TreeGrafter"/>
</dbReference>
<dbReference type="InterPro" id="IPR050156">
    <property type="entry name" value="TC-AMP_synthase_SUA5"/>
</dbReference>
<dbReference type="AlphaFoldDB" id="A0A257LUB1"/>
<gene>
    <name evidence="16" type="ORF">CGW93_01685</name>
</gene>
<dbReference type="Gene3D" id="3.90.870.10">
    <property type="entry name" value="DHBP synthase"/>
    <property type="match status" value="1"/>
</dbReference>
<dbReference type="Gene3D" id="3.40.50.2300">
    <property type="match status" value="1"/>
</dbReference>
<evidence type="ECO:0000259" key="15">
    <source>
        <dbReference type="PROSITE" id="PS51163"/>
    </source>
</evidence>
<reference evidence="17" key="1">
    <citation type="submission" date="2017-07" db="EMBL/GenBank/DDBJ databases">
        <title>Novel pathways for hydrocarbon cycling and metabolic interdependencies in hydrothermal sediment communities.</title>
        <authorList>
            <person name="Dombrowski N."/>
            <person name="Seitz K."/>
            <person name="Teske A."/>
            <person name="Baker B."/>
        </authorList>
    </citation>
    <scope>NUCLEOTIDE SEQUENCE [LARGE SCALE GENOMIC DNA]</scope>
</reference>
<dbReference type="InterPro" id="IPR017867">
    <property type="entry name" value="Tyr_phospatase_low_mol_wt"/>
</dbReference>
<dbReference type="GO" id="GO:0000049">
    <property type="term" value="F:tRNA binding"/>
    <property type="evidence" value="ECO:0007669"/>
    <property type="project" value="TreeGrafter"/>
</dbReference>
<dbReference type="GO" id="GO:0008033">
    <property type="term" value="P:tRNA processing"/>
    <property type="evidence" value="ECO:0007669"/>
    <property type="project" value="UniProtKB-KW"/>
</dbReference>
<keyword evidence="11" id="KW-0067">ATP-binding</keyword>
<dbReference type="Pfam" id="PF01300">
    <property type="entry name" value="Sua5_yciO_yrdC"/>
    <property type="match status" value="1"/>
</dbReference>
<dbReference type="NCBIfam" id="TIGR00057">
    <property type="entry name" value="L-threonylcarbamoyladenylate synthase"/>
    <property type="match status" value="1"/>
</dbReference>
<keyword evidence="7" id="KW-0819">tRNA processing</keyword>
<evidence type="ECO:0000256" key="8">
    <source>
        <dbReference type="ARBA" id="ARBA00022695"/>
    </source>
</evidence>
<evidence type="ECO:0000256" key="5">
    <source>
        <dbReference type="ARBA" id="ARBA00022490"/>
    </source>
</evidence>
<comment type="catalytic activity">
    <reaction evidence="13">
        <text>L-threonine + hydrogencarbonate + ATP = L-threonylcarbamoyladenylate + diphosphate + H2O</text>
        <dbReference type="Rhea" id="RHEA:36407"/>
        <dbReference type="ChEBI" id="CHEBI:15377"/>
        <dbReference type="ChEBI" id="CHEBI:17544"/>
        <dbReference type="ChEBI" id="CHEBI:30616"/>
        <dbReference type="ChEBI" id="CHEBI:33019"/>
        <dbReference type="ChEBI" id="CHEBI:57926"/>
        <dbReference type="ChEBI" id="CHEBI:73682"/>
        <dbReference type="EC" id="2.7.7.87"/>
    </reaction>
</comment>
<comment type="caution">
    <text evidence="16">The sequence shown here is derived from an EMBL/GenBank/DDBJ whole genome shotgun (WGS) entry which is preliminary data.</text>
</comment>
<sequence length="347" mass="39104">MGRTDIIKHAVDALQRGDVIAFPTDTVYGLGADAYNDDAIDKIYRIKRRRRDKPLILFIKNKAELPQYVTELTEATLSLVEKYWPGPLTLIFKAKPSTPCQTANHTIGVRIPDHQLVLTLLERVDFPLATTSANIEGEPPFSEPEQIRSQLGIRVILGDEKITMGVPSTILDVTTVPPTLLRTGKLKPGILWQSLKHLKICDELHLLFVCTGNRTRSVIAEWLARTIFPDLVEVRSAGILPGGAPPDPKAVMVMREKGIDIPSHRSLPIDVDLLKWADFIFVMEHRHVEFIAHLCPDALPYVFYLDTLSKKVGEIPDPIGSPIENYQLVRDIIEIRLIELSRYLLFE</sequence>
<comment type="similarity">
    <text evidence="3">Belongs to the low molecular weight phosphotyrosine protein phosphatase family.</text>
</comment>
<dbReference type="EMBL" id="NMUJ01000013">
    <property type="protein sequence ID" value="OYV03253.1"/>
    <property type="molecule type" value="Genomic_DNA"/>
</dbReference>
<feature type="active site" description="Proton donor" evidence="14">
    <location>
        <position position="317"/>
    </location>
</feature>
<dbReference type="PROSITE" id="PS51163">
    <property type="entry name" value="YRDC"/>
    <property type="match status" value="1"/>
</dbReference>
<keyword evidence="8" id="KW-0548">Nucleotidyltransferase</keyword>
<organism evidence="16 17">
    <name type="scientific">candidate division WOR-3 bacterium 4484_18</name>
    <dbReference type="NCBI Taxonomy" id="2020626"/>
    <lineage>
        <taxon>Bacteria</taxon>
        <taxon>Bacteria division WOR-3</taxon>
    </lineage>
</organism>
<evidence type="ECO:0000256" key="4">
    <source>
        <dbReference type="ARBA" id="ARBA00012584"/>
    </source>
</evidence>
<keyword evidence="9" id="KW-0547">Nucleotide-binding</keyword>
<comment type="similarity">
    <text evidence="2">Belongs to the SUA5 family.</text>
</comment>
<dbReference type="InterPro" id="IPR006070">
    <property type="entry name" value="Sua5-like_dom"/>
</dbReference>
<keyword evidence="5" id="KW-0963">Cytoplasm</keyword>